<dbReference type="STRING" id="1796646.A4V02_04050"/>
<dbReference type="InterPro" id="IPR036397">
    <property type="entry name" value="RNaseH_sf"/>
</dbReference>
<gene>
    <name evidence="2" type="ORF">A4V02_04050</name>
    <name evidence="3" type="ORF">E5333_12945</name>
</gene>
<keyword evidence="4" id="KW-1185">Reference proteome</keyword>
<keyword evidence="3" id="KW-0269">Exonuclease</keyword>
<dbReference type="Pfam" id="PF00929">
    <property type="entry name" value="RNase_T"/>
    <property type="match status" value="1"/>
</dbReference>
<dbReference type="KEGG" id="pary:A4V02_04050"/>
<dbReference type="PANTHER" id="PTHR30231:SF42">
    <property type="entry name" value="EXONUCLEASE"/>
    <property type="match status" value="1"/>
</dbReference>
<dbReference type="Proteomes" id="UP000186351">
    <property type="component" value="Chromosome"/>
</dbReference>
<organism evidence="2 4">
    <name type="scientific">Muribaculum intestinale</name>
    <dbReference type="NCBI Taxonomy" id="1796646"/>
    <lineage>
        <taxon>Bacteria</taxon>
        <taxon>Pseudomonadati</taxon>
        <taxon>Bacteroidota</taxon>
        <taxon>Bacteroidia</taxon>
        <taxon>Bacteroidales</taxon>
        <taxon>Muribaculaceae</taxon>
        <taxon>Muribaculum</taxon>
    </lineage>
</organism>
<proteinExistence type="predicted"/>
<dbReference type="EMBL" id="SRYD01000062">
    <property type="protein sequence ID" value="TGY70245.1"/>
    <property type="molecule type" value="Genomic_DNA"/>
</dbReference>
<protein>
    <submittedName>
        <fullName evidence="3">Exonuclease</fullName>
    </submittedName>
</protein>
<dbReference type="GO" id="GO:0003676">
    <property type="term" value="F:nucleic acid binding"/>
    <property type="evidence" value="ECO:0007669"/>
    <property type="project" value="InterPro"/>
</dbReference>
<dbReference type="SMART" id="SM00479">
    <property type="entry name" value="EXOIII"/>
    <property type="match status" value="1"/>
</dbReference>
<dbReference type="OrthoDB" id="9803913at2"/>
<dbReference type="GO" id="GO:0005829">
    <property type="term" value="C:cytosol"/>
    <property type="evidence" value="ECO:0007669"/>
    <property type="project" value="TreeGrafter"/>
</dbReference>
<accession>A0A1B1S860</accession>
<evidence type="ECO:0000313" key="2">
    <source>
        <dbReference type="EMBL" id="ANU62969.1"/>
    </source>
</evidence>
<dbReference type="GO" id="GO:0006259">
    <property type="term" value="P:DNA metabolic process"/>
    <property type="evidence" value="ECO:0007669"/>
    <property type="project" value="UniProtKB-ARBA"/>
</dbReference>
<reference evidence="3 5" key="3">
    <citation type="submission" date="2019-04" db="EMBL/GenBank/DDBJ databases">
        <title>Microbes associate with the intestines of laboratory mice.</title>
        <authorList>
            <person name="Navarre W."/>
            <person name="Wong E."/>
            <person name="Huang K."/>
            <person name="Tropini C."/>
            <person name="Ng K."/>
            <person name="Yu B."/>
        </authorList>
    </citation>
    <scope>NUCLEOTIDE SEQUENCE [LARGE SCALE GENOMIC DNA]</scope>
    <source>
        <strain evidence="3 5">NM06_A21</strain>
    </source>
</reference>
<dbReference type="AlphaFoldDB" id="A0A1B1S860"/>
<dbReference type="PANTHER" id="PTHR30231">
    <property type="entry name" value="DNA POLYMERASE III SUBUNIT EPSILON"/>
    <property type="match status" value="1"/>
</dbReference>
<reference evidence="4" key="1">
    <citation type="submission" date="2016-04" db="EMBL/GenBank/DDBJ databases">
        <title>Complete Genome Sequences of Twelve Strains of a Stable Defined Moderately Diverse Mouse Microbiota 2 (sDMDMm2).</title>
        <authorList>
            <person name="Uchimura Y."/>
            <person name="Wyss M."/>
            <person name="Brugiroux S."/>
            <person name="Limenitakis J.P."/>
            <person name="Stecher B."/>
            <person name="McCoy K.D."/>
            <person name="Macpherson A.J."/>
        </authorList>
    </citation>
    <scope>NUCLEOTIDE SEQUENCE [LARGE SCALE GENOMIC DNA]</scope>
    <source>
        <strain evidence="4">YL27</strain>
    </source>
</reference>
<dbReference type="InterPro" id="IPR012337">
    <property type="entry name" value="RNaseH-like_sf"/>
</dbReference>
<keyword evidence="3" id="KW-0540">Nuclease</keyword>
<dbReference type="GO" id="GO:0008408">
    <property type="term" value="F:3'-5' exonuclease activity"/>
    <property type="evidence" value="ECO:0007669"/>
    <property type="project" value="TreeGrafter"/>
</dbReference>
<dbReference type="SUPFAM" id="SSF53098">
    <property type="entry name" value="Ribonuclease H-like"/>
    <property type="match status" value="1"/>
</dbReference>
<dbReference type="GeneID" id="65536018"/>
<reference evidence="2" key="2">
    <citation type="submission" date="2017-04" db="EMBL/GenBank/DDBJ databases">
        <title>Complete Genome Sequences of Twelve Strains of a Stable Defined Moderately Diverse Mouse Microbiota 2 (sDMDMm2).</title>
        <authorList>
            <person name="Uchimura Y."/>
            <person name="Wyss M."/>
            <person name="Brugiroux S."/>
            <person name="Limenitakis J.P."/>
            <person name="Stecher B."/>
            <person name="McCoy K.D."/>
            <person name="Macpherson A.J."/>
        </authorList>
    </citation>
    <scope>NUCLEOTIDE SEQUENCE</scope>
    <source>
        <strain evidence="2">YL27</strain>
    </source>
</reference>
<dbReference type="Gene3D" id="3.30.420.10">
    <property type="entry name" value="Ribonuclease H-like superfamily/Ribonuclease H"/>
    <property type="match status" value="1"/>
</dbReference>
<evidence type="ECO:0000259" key="1">
    <source>
        <dbReference type="SMART" id="SM00479"/>
    </source>
</evidence>
<evidence type="ECO:0000313" key="5">
    <source>
        <dbReference type="Proteomes" id="UP000306630"/>
    </source>
</evidence>
<dbReference type="RefSeq" id="WP_068960329.1">
    <property type="nucleotide sequence ID" value="NZ_CAJTAP010000006.1"/>
</dbReference>
<sequence>MDNFIAIDVETANNQPTSICAIGAVLVIDGIIKSTFYELVRPEPNWYIRYFSTSIHGIYPNDTENCSGFSLVWSRMADTFAVYGADMETIPFVAHNKSFDEKCIRACHRIYSMTWPDNPFFCTLSAARRSIRRADIGGSYSLPCVANYLGIPFDNHHNAQADALACAKIAMCLL</sequence>
<feature type="domain" description="Exonuclease" evidence="1">
    <location>
        <begin position="3"/>
        <end position="174"/>
    </location>
</feature>
<keyword evidence="3" id="KW-0378">Hydrolase</keyword>
<evidence type="ECO:0000313" key="4">
    <source>
        <dbReference type="Proteomes" id="UP000186351"/>
    </source>
</evidence>
<dbReference type="Proteomes" id="UP000306630">
    <property type="component" value="Unassembled WGS sequence"/>
</dbReference>
<dbReference type="InterPro" id="IPR013520">
    <property type="entry name" value="Ribonucl_H"/>
</dbReference>
<dbReference type="EMBL" id="CP015402">
    <property type="protein sequence ID" value="ANU62969.1"/>
    <property type="molecule type" value="Genomic_DNA"/>
</dbReference>
<evidence type="ECO:0000313" key="3">
    <source>
        <dbReference type="EMBL" id="TGY70245.1"/>
    </source>
</evidence>
<accession>A0A1Z2XKK3</accession>
<name>A0A1B1S860_9BACT</name>